<dbReference type="EMBL" id="JAJTJA010000007">
    <property type="protein sequence ID" value="KAH8696754.1"/>
    <property type="molecule type" value="Genomic_DNA"/>
</dbReference>
<dbReference type="GeneID" id="70242952"/>
<dbReference type="Pfam" id="PF12972">
    <property type="entry name" value="NAGLU_C"/>
    <property type="match status" value="1"/>
</dbReference>
<dbReference type="InterPro" id="IPR024732">
    <property type="entry name" value="NAGLU_C"/>
</dbReference>
<evidence type="ECO:0000256" key="2">
    <source>
        <dbReference type="SAM" id="SignalP"/>
    </source>
</evidence>
<dbReference type="Gene3D" id="3.20.20.80">
    <property type="entry name" value="Glycosidases"/>
    <property type="match status" value="1"/>
</dbReference>
<evidence type="ECO:0000256" key="1">
    <source>
        <dbReference type="ARBA" id="ARBA00022801"/>
    </source>
</evidence>
<organism evidence="6 7">
    <name type="scientific">Talaromyces proteolyticus</name>
    <dbReference type="NCBI Taxonomy" id="1131652"/>
    <lineage>
        <taxon>Eukaryota</taxon>
        <taxon>Fungi</taxon>
        <taxon>Dikarya</taxon>
        <taxon>Ascomycota</taxon>
        <taxon>Pezizomycotina</taxon>
        <taxon>Eurotiomycetes</taxon>
        <taxon>Eurotiomycetidae</taxon>
        <taxon>Eurotiales</taxon>
        <taxon>Trichocomaceae</taxon>
        <taxon>Talaromyces</taxon>
        <taxon>Talaromyces sect. Bacilispori</taxon>
    </lineage>
</organism>
<dbReference type="RefSeq" id="XP_046071690.1">
    <property type="nucleotide sequence ID" value="XM_046212665.1"/>
</dbReference>
<evidence type="ECO:0000313" key="7">
    <source>
        <dbReference type="Proteomes" id="UP001201262"/>
    </source>
</evidence>
<name>A0AAD4PXT3_9EURO</name>
<feature type="domain" description="Alpha-N-acetylglucosaminidase C-terminal" evidence="5">
    <location>
        <begin position="486"/>
        <end position="751"/>
    </location>
</feature>
<comment type="caution">
    <text evidence="6">The sequence shown here is derived from an EMBL/GenBank/DDBJ whole genome shotgun (WGS) entry which is preliminary data.</text>
</comment>
<reference evidence="6" key="1">
    <citation type="submission" date="2021-12" db="EMBL/GenBank/DDBJ databases">
        <title>Convergent genome expansion in fungi linked to evolution of root-endophyte symbiosis.</title>
        <authorList>
            <consortium name="DOE Joint Genome Institute"/>
            <person name="Ke Y.-H."/>
            <person name="Bonito G."/>
            <person name="Liao H.-L."/>
            <person name="Looney B."/>
            <person name="Rojas-Flechas A."/>
            <person name="Nash J."/>
            <person name="Hameed K."/>
            <person name="Schadt C."/>
            <person name="Martin F."/>
            <person name="Crous P.W."/>
            <person name="Miettinen O."/>
            <person name="Magnuson J.K."/>
            <person name="Labbe J."/>
            <person name="Jacobson D."/>
            <person name="Doktycz M.J."/>
            <person name="Veneault-Fourrey C."/>
            <person name="Kuo A."/>
            <person name="Mondo S."/>
            <person name="Calhoun S."/>
            <person name="Riley R."/>
            <person name="Ohm R."/>
            <person name="LaButti K."/>
            <person name="Andreopoulos B."/>
            <person name="Pangilinan J."/>
            <person name="Nolan M."/>
            <person name="Tritt A."/>
            <person name="Clum A."/>
            <person name="Lipzen A."/>
            <person name="Daum C."/>
            <person name="Barry K."/>
            <person name="Grigoriev I.V."/>
            <person name="Vilgalys R."/>
        </authorList>
    </citation>
    <scope>NUCLEOTIDE SEQUENCE</scope>
    <source>
        <strain evidence="6">PMI_201</strain>
    </source>
</reference>
<dbReference type="InterPro" id="IPR017853">
    <property type="entry name" value="GH"/>
</dbReference>
<feature type="signal peptide" evidence="2">
    <location>
        <begin position="1"/>
        <end position="19"/>
    </location>
</feature>
<gene>
    <name evidence="6" type="ORF">BGW36DRAFT_322242</name>
</gene>
<dbReference type="InterPro" id="IPR024240">
    <property type="entry name" value="NAGLU_N"/>
</dbReference>
<dbReference type="Gene3D" id="1.20.120.670">
    <property type="entry name" value="N-acetyl-b-d-glucoasminidase"/>
    <property type="match status" value="1"/>
</dbReference>
<dbReference type="Gene3D" id="3.30.379.10">
    <property type="entry name" value="Chitobiase/beta-hexosaminidase domain 2-like"/>
    <property type="match status" value="1"/>
</dbReference>
<evidence type="ECO:0000313" key="6">
    <source>
        <dbReference type="EMBL" id="KAH8696754.1"/>
    </source>
</evidence>
<keyword evidence="1" id="KW-0378">Hydrolase</keyword>
<dbReference type="InterPro" id="IPR029018">
    <property type="entry name" value="Hex-like_dom2"/>
</dbReference>
<dbReference type="AlphaFoldDB" id="A0AAD4PXT3"/>
<dbReference type="InterPro" id="IPR024733">
    <property type="entry name" value="NAGLU_tim-barrel"/>
</dbReference>
<feature type="domain" description="Alpha-N-acetylglucosaminidase tim-barrel" evidence="3">
    <location>
        <begin position="141"/>
        <end position="477"/>
    </location>
</feature>
<dbReference type="Proteomes" id="UP001201262">
    <property type="component" value="Unassembled WGS sequence"/>
</dbReference>
<feature type="chain" id="PRO_5042239947" evidence="2">
    <location>
        <begin position="20"/>
        <end position="766"/>
    </location>
</feature>
<evidence type="ECO:0000259" key="4">
    <source>
        <dbReference type="Pfam" id="PF12971"/>
    </source>
</evidence>
<sequence length="766" mass="86233">MRYLSGLAWGWLGTVSATSQTISTQGIYDLVKRRIPQHVDSFEFSLVNATPSVVLSASEKPNDQFVVSTSDDGKILVEGNSISALSSGMFIINNYHRLHKYLSDIAHVGIYWYIGNRLDLAPSELPRLNEPLKGSSVVPWRYDLNTVTFSYTASFWDWEEWELQLDWMSLHGVNLPLAWVGFEKTLVEVFQEIGLTDAEIFSFLSSPAFQAWNRFGNIQGSWGGELPYSWIENQFNLQKQIVARMAELGMTPVLPAFTGFVPRAITRVFPNASVVEAPSWGNFPPQYSNDSFLEPLDDHFGPLQNSFISKQKAAYGNVTNIYALDQYNEINPFSGNTTYLTDIAASTINSLKAADPNAIWMMQGWLFYEAESFWTADRIEAYLSGVANSGDMLILDLFSESKPQWQRTDSYHGKPWIWCMVHDYGGNQGIYGQIENITQNSMQALASSPSMVGLGLTMEGQEGNEVVYDLLLHQAWSETPVDTEQYFHNWVTARYAGSGSIPQGLYHGWEILRATAYNNTNLTASICVTRSIFVNEPAISGLLDWTGFDPTIVVYDPADLVQVWKYVFEAAAAQPALWSNPSYQYDLVDITRQVMANGWGTIYADLCDLYAQSNASSAEIYAQGAKMIGLLNSIDTVLSTNRNFQLSRWIDAARAWAQGNESEAAYYEYSARNQITLWGPNGEIDTYAAKDWSGLVSTYYVPKWQIFVEYLASTPTADYNQTELHSQVLAFELKWQTEPLDIESKEQDLQYVVKQVVEAWPDLFSG</sequence>
<keyword evidence="2" id="KW-0732">Signal</keyword>
<dbReference type="Pfam" id="PF05089">
    <property type="entry name" value="NAGLU"/>
    <property type="match status" value="1"/>
</dbReference>
<dbReference type="PANTHER" id="PTHR12872:SF1">
    <property type="entry name" value="ALPHA-N-ACETYLGLUCOSAMINIDASE"/>
    <property type="match status" value="1"/>
</dbReference>
<evidence type="ECO:0000259" key="5">
    <source>
        <dbReference type="Pfam" id="PF12972"/>
    </source>
</evidence>
<protein>
    <submittedName>
        <fullName evidence="6">Alpha-N-acetylglucosaminidase</fullName>
    </submittedName>
</protein>
<dbReference type="PANTHER" id="PTHR12872">
    <property type="entry name" value="ALPHA-N-ACETYLGLUCOSAMINIDASE"/>
    <property type="match status" value="1"/>
</dbReference>
<feature type="domain" description="Alpha-N-acetylglucosaminidase N-terminal" evidence="4">
    <location>
        <begin position="25"/>
        <end position="126"/>
    </location>
</feature>
<dbReference type="GO" id="GO:0016787">
    <property type="term" value="F:hydrolase activity"/>
    <property type="evidence" value="ECO:0007669"/>
    <property type="project" value="UniProtKB-KW"/>
</dbReference>
<dbReference type="Pfam" id="PF12971">
    <property type="entry name" value="NAGLU_N"/>
    <property type="match status" value="1"/>
</dbReference>
<proteinExistence type="predicted"/>
<dbReference type="InterPro" id="IPR007781">
    <property type="entry name" value="NAGLU"/>
</dbReference>
<evidence type="ECO:0000259" key="3">
    <source>
        <dbReference type="Pfam" id="PF05089"/>
    </source>
</evidence>
<accession>A0AAD4PXT3</accession>
<keyword evidence="7" id="KW-1185">Reference proteome</keyword>
<dbReference type="SUPFAM" id="SSF51445">
    <property type="entry name" value="(Trans)glycosidases"/>
    <property type="match status" value="1"/>
</dbReference>